<reference evidence="1 2" key="1">
    <citation type="submission" date="2018-01" db="EMBL/GenBank/DDBJ databases">
        <title>Genome sequence of Iodobacter sp. strain PCH194 isolated from Indian Trans-Himalaya.</title>
        <authorList>
            <person name="Kumar V."/>
            <person name="Thakur V."/>
            <person name="Kumar S."/>
            <person name="Singh D."/>
        </authorList>
    </citation>
    <scope>NUCLEOTIDE SEQUENCE [LARGE SCALE GENOMIC DNA]</scope>
    <source>
        <strain evidence="1 2">PCH194</strain>
    </source>
</reference>
<dbReference type="PANTHER" id="PTHR30007:SF0">
    <property type="entry name" value="TRANSPOSASE"/>
    <property type="match status" value="1"/>
</dbReference>
<organism evidence="1 2">
    <name type="scientific">Iodobacter fluviatilis</name>
    <dbReference type="NCBI Taxonomy" id="537"/>
    <lineage>
        <taxon>Bacteria</taxon>
        <taxon>Pseudomonadati</taxon>
        <taxon>Pseudomonadota</taxon>
        <taxon>Betaproteobacteria</taxon>
        <taxon>Neisseriales</taxon>
        <taxon>Chitinibacteraceae</taxon>
        <taxon>Iodobacter</taxon>
    </lineage>
</organism>
<dbReference type="PANTHER" id="PTHR30007">
    <property type="entry name" value="PHP DOMAIN PROTEIN"/>
    <property type="match status" value="1"/>
</dbReference>
<protein>
    <recommendedName>
        <fullName evidence="3">Transposase and inactivated derivatives</fullName>
    </recommendedName>
</protein>
<dbReference type="Proteomes" id="UP000515917">
    <property type="component" value="Chromosome"/>
</dbReference>
<evidence type="ECO:0000313" key="1">
    <source>
        <dbReference type="EMBL" id="QBC45186.1"/>
    </source>
</evidence>
<name>A0A7G3GCY4_9NEIS</name>
<evidence type="ECO:0000313" key="2">
    <source>
        <dbReference type="Proteomes" id="UP000515917"/>
    </source>
</evidence>
<dbReference type="KEGG" id="ifl:C1H71_17700"/>
<keyword evidence="2" id="KW-1185">Reference proteome</keyword>
<sequence length="91" mass="10564">MLLIHFPVWQTVYGHFRRWNLNGVWEQVLDELNRKRRLQLGKKASPTYGIIDSQSVKTLYASEDRGIDGGKKTKGRKCHHVIDVHGCLLHI</sequence>
<evidence type="ECO:0008006" key="3">
    <source>
        <dbReference type="Google" id="ProtNLM"/>
    </source>
</evidence>
<proteinExistence type="predicted"/>
<dbReference type="EMBL" id="CP025781">
    <property type="protein sequence ID" value="QBC45186.1"/>
    <property type="molecule type" value="Genomic_DNA"/>
</dbReference>
<gene>
    <name evidence="1" type="ORF">C1H71_17700</name>
</gene>
<dbReference type="AlphaFoldDB" id="A0A7G3GCY4"/>
<accession>A0A7G3GCY4</accession>